<reference evidence="3 4" key="1">
    <citation type="journal article" date="2013" name="Nat. Commun.">
        <title>The evolution and pathogenic mechanisms of the rice sheath blight pathogen.</title>
        <authorList>
            <person name="Zheng A."/>
            <person name="Lin R."/>
            <person name="Xu L."/>
            <person name="Qin P."/>
            <person name="Tang C."/>
            <person name="Ai P."/>
            <person name="Zhang D."/>
            <person name="Liu Y."/>
            <person name="Sun Z."/>
            <person name="Feng H."/>
            <person name="Wang Y."/>
            <person name="Chen Y."/>
            <person name="Liang X."/>
            <person name="Fu R."/>
            <person name="Li Q."/>
            <person name="Zhang J."/>
            <person name="Yu X."/>
            <person name="Xie Z."/>
            <person name="Ding L."/>
            <person name="Guan P."/>
            <person name="Tang J."/>
            <person name="Liang Y."/>
            <person name="Wang S."/>
            <person name="Deng Q."/>
            <person name="Li S."/>
            <person name="Zhu J."/>
            <person name="Wang L."/>
            <person name="Liu H."/>
            <person name="Li P."/>
        </authorList>
    </citation>
    <scope>NUCLEOTIDE SEQUENCE [LARGE SCALE GENOMIC DNA]</scope>
    <source>
        <strain evidence="4">AG-1 IA</strain>
    </source>
</reference>
<comment type="caution">
    <text evidence="3">The sequence shown here is derived from an EMBL/GenBank/DDBJ whole genome shotgun (WGS) entry which is preliminary data.</text>
</comment>
<name>L8WNP8_THACA</name>
<evidence type="ECO:0000313" key="4">
    <source>
        <dbReference type="Proteomes" id="UP000011668"/>
    </source>
</evidence>
<dbReference type="InterPro" id="IPR050113">
    <property type="entry name" value="Ub_conjugating_enzyme"/>
</dbReference>
<gene>
    <name evidence="3" type="ORF">AG1IA_06203</name>
</gene>
<accession>L8WNP8</accession>
<dbReference type="Proteomes" id="UP000011668">
    <property type="component" value="Unassembled WGS sequence"/>
</dbReference>
<dbReference type="HOGENOM" id="CLU_1349713_0_0_1"/>
<dbReference type="SUPFAM" id="SSF54495">
    <property type="entry name" value="UBC-like"/>
    <property type="match status" value="1"/>
</dbReference>
<dbReference type="InterPro" id="IPR000608">
    <property type="entry name" value="UBC"/>
</dbReference>
<proteinExistence type="predicted"/>
<dbReference type="OrthoDB" id="7851174at2759"/>
<keyword evidence="4" id="KW-1185">Reference proteome</keyword>
<dbReference type="PANTHER" id="PTHR24067">
    <property type="entry name" value="UBIQUITIN-CONJUGATING ENZYME E2"/>
    <property type="match status" value="1"/>
</dbReference>
<dbReference type="Pfam" id="PF00179">
    <property type="entry name" value="UQ_con"/>
    <property type="match status" value="1"/>
</dbReference>
<dbReference type="Gene3D" id="3.10.110.10">
    <property type="entry name" value="Ubiquitin Conjugating Enzyme"/>
    <property type="match status" value="1"/>
</dbReference>
<organism evidence="3 4">
    <name type="scientific">Thanatephorus cucumeris (strain AG1-IA)</name>
    <name type="common">Rice sheath blight fungus</name>
    <name type="synonym">Rhizoctonia solani</name>
    <dbReference type="NCBI Taxonomy" id="983506"/>
    <lineage>
        <taxon>Eukaryota</taxon>
        <taxon>Fungi</taxon>
        <taxon>Dikarya</taxon>
        <taxon>Basidiomycota</taxon>
        <taxon>Agaricomycotina</taxon>
        <taxon>Agaricomycetes</taxon>
        <taxon>Cantharellales</taxon>
        <taxon>Ceratobasidiaceae</taxon>
        <taxon>Rhizoctonia</taxon>
        <taxon>Rhizoctonia solani AG-1</taxon>
    </lineage>
</organism>
<dbReference type="EMBL" id="AFRT01001631">
    <property type="protein sequence ID" value="ELU39766.1"/>
    <property type="molecule type" value="Genomic_DNA"/>
</dbReference>
<dbReference type="AlphaFoldDB" id="L8WNP8"/>
<dbReference type="SMART" id="SM00212">
    <property type="entry name" value="UBCc"/>
    <property type="match status" value="1"/>
</dbReference>
<evidence type="ECO:0000256" key="1">
    <source>
        <dbReference type="ARBA" id="ARBA00022786"/>
    </source>
</evidence>
<dbReference type="PROSITE" id="PS50127">
    <property type="entry name" value="UBC_2"/>
    <property type="match status" value="1"/>
</dbReference>
<evidence type="ECO:0000313" key="3">
    <source>
        <dbReference type="EMBL" id="ELU39766.1"/>
    </source>
</evidence>
<sequence>MPGCFNENLVRLIGGCIESQDTIFGIHTTLALMVQYPWFKCFLISNRDHVPPKESSRFEYHPFRKIYVYSSWMQETERLAADPAPGISASPHEDNLRYFDVTIAGPGGSPFEGEYVVGMDGNVLSRVGGAFKLELFLPEEYPMSPPKVRFLTKIYHPNIGALNFDRVVLHGMPLIWANRQVVSSAPDSHGALVDTSAVVCPES</sequence>
<protein>
    <submittedName>
        <fullName evidence="3">Ubiquitin-conjugating enzyme domain-containing protein</fullName>
    </submittedName>
</protein>
<dbReference type="InterPro" id="IPR016135">
    <property type="entry name" value="UBQ-conjugating_enzyme/RWD"/>
</dbReference>
<evidence type="ECO:0000259" key="2">
    <source>
        <dbReference type="PROSITE" id="PS50127"/>
    </source>
</evidence>
<keyword evidence="1" id="KW-0833">Ubl conjugation pathway</keyword>
<dbReference type="STRING" id="983506.L8WNP8"/>
<feature type="domain" description="UBC core" evidence="2">
    <location>
        <begin position="67"/>
        <end position="203"/>
    </location>
</feature>